<reference evidence="1 2" key="1">
    <citation type="submission" date="2019-05" db="EMBL/GenBank/DDBJ databases">
        <title>Another draft genome of Portunus trituberculatus and its Hox gene families provides insights of decapod evolution.</title>
        <authorList>
            <person name="Jeong J.-H."/>
            <person name="Song I."/>
            <person name="Kim S."/>
            <person name="Choi T."/>
            <person name="Kim D."/>
            <person name="Ryu S."/>
            <person name="Kim W."/>
        </authorList>
    </citation>
    <scope>NUCLEOTIDE SEQUENCE [LARGE SCALE GENOMIC DNA]</scope>
    <source>
        <tissue evidence="1">Muscle</tissue>
    </source>
</reference>
<protein>
    <submittedName>
        <fullName evidence="1">Uncharacterized protein</fullName>
    </submittedName>
</protein>
<name>A0A5B7CLJ8_PORTR</name>
<organism evidence="1 2">
    <name type="scientific">Portunus trituberculatus</name>
    <name type="common">Swimming crab</name>
    <name type="synonym">Neptunus trituberculatus</name>
    <dbReference type="NCBI Taxonomy" id="210409"/>
    <lineage>
        <taxon>Eukaryota</taxon>
        <taxon>Metazoa</taxon>
        <taxon>Ecdysozoa</taxon>
        <taxon>Arthropoda</taxon>
        <taxon>Crustacea</taxon>
        <taxon>Multicrustacea</taxon>
        <taxon>Malacostraca</taxon>
        <taxon>Eumalacostraca</taxon>
        <taxon>Eucarida</taxon>
        <taxon>Decapoda</taxon>
        <taxon>Pleocyemata</taxon>
        <taxon>Brachyura</taxon>
        <taxon>Eubrachyura</taxon>
        <taxon>Portunoidea</taxon>
        <taxon>Portunidae</taxon>
        <taxon>Portuninae</taxon>
        <taxon>Portunus</taxon>
    </lineage>
</organism>
<dbReference type="EMBL" id="VSRR010000079">
    <property type="protein sequence ID" value="MPC09671.1"/>
    <property type="molecule type" value="Genomic_DNA"/>
</dbReference>
<accession>A0A5B7CLJ8</accession>
<evidence type="ECO:0000313" key="2">
    <source>
        <dbReference type="Proteomes" id="UP000324222"/>
    </source>
</evidence>
<gene>
    <name evidence="1" type="ORF">E2C01_002287</name>
</gene>
<comment type="caution">
    <text evidence="1">The sequence shown here is derived from an EMBL/GenBank/DDBJ whole genome shotgun (WGS) entry which is preliminary data.</text>
</comment>
<dbReference type="Proteomes" id="UP000324222">
    <property type="component" value="Unassembled WGS sequence"/>
</dbReference>
<keyword evidence="2" id="KW-1185">Reference proteome</keyword>
<dbReference type="AlphaFoldDB" id="A0A5B7CLJ8"/>
<evidence type="ECO:0000313" key="1">
    <source>
        <dbReference type="EMBL" id="MPC09671.1"/>
    </source>
</evidence>
<proteinExistence type="predicted"/>
<sequence>MSERGRPPCLLREYHEEVTTYKLLPVTALAESRGDGDVHRLYNCTMSITVGEFSVHPSCLRLLNLVDENLHLVATYSTAPKPLIYPTVICWVPIYSGKQLQCGFLRDESGLGAKLPPQY</sequence>